<feature type="domain" description="IPT/TIG" evidence="1">
    <location>
        <begin position="449"/>
        <end position="527"/>
    </location>
</feature>
<feature type="domain" description="IPT/TIG" evidence="1">
    <location>
        <begin position="44"/>
        <end position="124"/>
    </location>
</feature>
<dbReference type="SUPFAM" id="SSF101898">
    <property type="entry name" value="NHL repeat"/>
    <property type="match status" value="1"/>
</dbReference>
<dbReference type="Gene3D" id="2.120.10.30">
    <property type="entry name" value="TolB, C-terminal domain"/>
    <property type="match status" value="2"/>
</dbReference>
<evidence type="ECO:0000313" key="2">
    <source>
        <dbReference type="EMBL" id="MBL0740834.1"/>
    </source>
</evidence>
<dbReference type="CDD" id="cd00603">
    <property type="entry name" value="IPT_PCSR"/>
    <property type="match status" value="3"/>
</dbReference>
<evidence type="ECO:0000313" key="3">
    <source>
        <dbReference type="Proteomes" id="UP000613030"/>
    </source>
</evidence>
<dbReference type="Pfam" id="PF25021">
    <property type="entry name" value="TEN_NHL"/>
    <property type="match status" value="1"/>
</dbReference>
<dbReference type="InterPro" id="IPR056822">
    <property type="entry name" value="TEN_NHL"/>
</dbReference>
<accession>A0ABS1KN01</accession>
<dbReference type="RefSeq" id="WP_202008210.1">
    <property type="nucleotide sequence ID" value="NZ_JAERRB010000002.1"/>
</dbReference>
<comment type="caution">
    <text evidence="2">The sequence shown here is derived from an EMBL/GenBank/DDBJ whole genome shotgun (WGS) entry which is preliminary data.</text>
</comment>
<dbReference type="InterPro" id="IPR014756">
    <property type="entry name" value="Ig_E-set"/>
</dbReference>
<keyword evidence="3" id="KW-1185">Reference proteome</keyword>
<proteinExistence type="predicted"/>
<dbReference type="SMART" id="SM00429">
    <property type="entry name" value="IPT"/>
    <property type="match status" value="4"/>
</dbReference>
<protein>
    <submittedName>
        <fullName evidence="2">IPT/TIG domain-containing protein</fullName>
    </submittedName>
</protein>
<dbReference type="EMBL" id="JAERRB010000002">
    <property type="protein sequence ID" value="MBL0740834.1"/>
    <property type="molecule type" value="Genomic_DNA"/>
</dbReference>
<dbReference type="Proteomes" id="UP000613030">
    <property type="component" value="Unassembled WGS sequence"/>
</dbReference>
<dbReference type="InterPro" id="IPR011042">
    <property type="entry name" value="6-blade_b-propeller_TolB-like"/>
</dbReference>
<sequence>MKAKILNPLARFHHRRVVFGALVLGAILLHACGGNRDETPPALSPTITTLDPNTGLGGTEVKIGGSGFGSNITNIAVMFNGKNATVKSVSETLIVAVVPDGAGEGNVTVSVHGTTTTGPVFHYRDRLAIASAKPLQGATGTMVTLVGKGFSDKSSENLVFFNNKNAVVKSVKKDTLIAEVPFQAGDGPISVKVGAQLVSGPPFDFIDPTGLTITDVTPLTGVPGQDVVITGTEFSAIASENIVKFNGTLAVVKAASATGLIVIVPASATSGSITIEVGSQKITGPVFNIPVITSLSATSGSPGSLLYLYGSGFSPATGDNSVFFNGVLATVITASTTVLQVIVPLNASTGAVTLRIGNVVVNGPVFTVLASAITSINPERGFPEIDVTISGQSFDPLMSVVKFNGQAATIKNITPTQIIATVPISATTGPVTVESGGRVLSGPVFTVIQSAMTSISPTRGIVGQEVVITGTDFNTDLSMAILKFNGVPAEIKSISETRIVAIVPPGATTGNISLEYGRRILYGPVFIVSSVTVTTVWTSDVNTRLSNPSGLAFDGEGNLYVVDEATHVVNVVDPAGTMRRFAGTGNAGFANGPLASATFFSPITMVFGTRGERYVTDAHNNAIRVIENETVSTLAGGSVGKNDGSGSHAQFNAPATLTYSADGNIYVTDFLNGLIRKVTPSGEVTTFMGSNGSGVVLQSPYGIASDAAGNLYVGDNAQNRIVKITPAGIATALASVPGPLSLAVSRSGYVYVISDDSKVYAISPNGTRTIVTDVFYNPIGLTLDANDDLYVSDAGTSTIHKIMIR</sequence>
<gene>
    <name evidence="2" type="ORF">JI741_06365</name>
</gene>
<dbReference type="PANTHER" id="PTHR13833:SF71">
    <property type="entry name" value="NHL DOMAIN-CONTAINING PROTEIN"/>
    <property type="match status" value="1"/>
</dbReference>
<name>A0ABS1KN01_9BACT</name>
<organism evidence="2 3">
    <name type="scientific">Chryseolinea lacunae</name>
    <dbReference type="NCBI Taxonomy" id="2801331"/>
    <lineage>
        <taxon>Bacteria</taxon>
        <taxon>Pseudomonadati</taxon>
        <taxon>Bacteroidota</taxon>
        <taxon>Cytophagia</taxon>
        <taxon>Cytophagales</taxon>
        <taxon>Fulvivirgaceae</taxon>
        <taxon>Chryseolinea</taxon>
    </lineage>
</organism>
<feature type="domain" description="IPT/TIG" evidence="1">
    <location>
        <begin position="370"/>
        <end position="448"/>
    </location>
</feature>
<reference evidence="2 3" key="1">
    <citation type="submission" date="2021-01" db="EMBL/GenBank/DDBJ databases">
        <title>Chryseolinea sp. Jin1 Genome sequencing and assembly.</title>
        <authorList>
            <person name="Kim I."/>
        </authorList>
    </citation>
    <scope>NUCLEOTIDE SEQUENCE [LARGE SCALE GENOMIC DNA]</scope>
    <source>
        <strain evidence="2 3">Jin1</strain>
    </source>
</reference>
<dbReference type="SUPFAM" id="SSF81296">
    <property type="entry name" value="E set domains"/>
    <property type="match status" value="6"/>
</dbReference>
<evidence type="ECO:0000259" key="1">
    <source>
        <dbReference type="SMART" id="SM00429"/>
    </source>
</evidence>
<dbReference type="PANTHER" id="PTHR13833">
    <property type="match status" value="1"/>
</dbReference>
<dbReference type="InterPro" id="IPR002909">
    <property type="entry name" value="IPT_dom"/>
</dbReference>
<dbReference type="Pfam" id="PF01833">
    <property type="entry name" value="TIG"/>
    <property type="match status" value="6"/>
</dbReference>
<feature type="domain" description="IPT/TIG" evidence="1">
    <location>
        <begin position="289"/>
        <end position="369"/>
    </location>
</feature>
<dbReference type="Gene3D" id="2.60.40.10">
    <property type="entry name" value="Immunoglobulins"/>
    <property type="match status" value="6"/>
</dbReference>
<dbReference type="InterPro" id="IPR013783">
    <property type="entry name" value="Ig-like_fold"/>
</dbReference>